<evidence type="ECO:0000256" key="11">
    <source>
        <dbReference type="ARBA" id="ARBA00023136"/>
    </source>
</evidence>
<dbReference type="PANTHER" id="PTHR24282:SF255">
    <property type="entry name" value="CYTOCHROME P450 72A11-RELATED"/>
    <property type="match status" value="1"/>
</dbReference>
<evidence type="ECO:0000256" key="10">
    <source>
        <dbReference type="ARBA" id="ARBA00023033"/>
    </source>
</evidence>
<keyword evidence="10" id="KW-0503">Monooxygenase</keyword>
<dbReference type="GO" id="GO:0016705">
    <property type="term" value="F:oxidoreductase activity, acting on paired donors, with incorporation or reduction of molecular oxygen"/>
    <property type="evidence" value="ECO:0007669"/>
    <property type="project" value="InterPro"/>
</dbReference>
<evidence type="ECO:0000256" key="5">
    <source>
        <dbReference type="ARBA" id="ARBA00022692"/>
    </source>
</evidence>
<keyword evidence="4" id="KW-0349">Heme</keyword>
<dbReference type="GO" id="GO:0005506">
    <property type="term" value="F:iron ion binding"/>
    <property type="evidence" value="ECO:0007669"/>
    <property type="project" value="InterPro"/>
</dbReference>
<dbReference type="InterPro" id="IPR001128">
    <property type="entry name" value="Cyt_P450"/>
</dbReference>
<dbReference type="GO" id="GO:0020037">
    <property type="term" value="F:heme binding"/>
    <property type="evidence" value="ECO:0007669"/>
    <property type="project" value="InterPro"/>
</dbReference>
<dbReference type="InterPro" id="IPR036396">
    <property type="entry name" value="Cyt_P450_sf"/>
</dbReference>
<evidence type="ECO:0000256" key="8">
    <source>
        <dbReference type="ARBA" id="ARBA00023002"/>
    </source>
</evidence>
<dbReference type="Gene3D" id="1.20.120.990">
    <property type="entry name" value="Glycosyltransferase family 88, C-terminal domain"/>
    <property type="match status" value="1"/>
</dbReference>
<evidence type="ECO:0000313" key="12">
    <source>
        <dbReference type="EMBL" id="WOG91789.1"/>
    </source>
</evidence>
<dbReference type="PRINTS" id="PR00464">
    <property type="entry name" value="EP450II"/>
</dbReference>
<evidence type="ECO:0000313" key="13">
    <source>
        <dbReference type="Proteomes" id="UP000077755"/>
    </source>
</evidence>
<evidence type="ECO:0000256" key="3">
    <source>
        <dbReference type="ARBA" id="ARBA00010617"/>
    </source>
</evidence>
<evidence type="ECO:0000256" key="4">
    <source>
        <dbReference type="ARBA" id="ARBA00022617"/>
    </source>
</evidence>
<comment type="subcellular location">
    <subcellularLocation>
        <location evidence="2">Membrane</location>
    </subcellularLocation>
</comment>
<reference evidence="12" key="1">
    <citation type="journal article" date="2016" name="Nat. Genet.">
        <title>A high-quality carrot genome assembly provides new insights into carotenoid accumulation and asterid genome evolution.</title>
        <authorList>
            <person name="Iorizzo M."/>
            <person name="Ellison S."/>
            <person name="Senalik D."/>
            <person name="Zeng P."/>
            <person name="Satapoomin P."/>
            <person name="Huang J."/>
            <person name="Bowman M."/>
            <person name="Iovene M."/>
            <person name="Sanseverino W."/>
            <person name="Cavagnaro P."/>
            <person name="Yildiz M."/>
            <person name="Macko-Podgorni A."/>
            <person name="Moranska E."/>
            <person name="Grzebelus E."/>
            <person name="Grzebelus D."/>
            <person name="Ashrafi H."/>
            <person name="Zheng Z."/>
            <person name="Cheng S."/>
            <person name="Spooner D."/>
            <person name="Van Deynze A."/>
            <person name="Simon P."/>
        </authorList>
    </citation>
    <scope>NUCLEOTIDE SEQUENCE</scope>
    <source>
        <tissue evidence="12">Leaf</tissue>
    </source>
</reference>
<dbReference type="GO" id="GO:0016020">
    <property type="term" value="C:membrane"/>
    <property type="evidence" value="ECO:0007669"/>
    <property type="project" value="UniProtKB-SubCell"/>
</dbReference>
<comment type="cofactor">
    <cofactor evidence="1">
        <name>heme</name>
        <dbReference type="ChEBI" id="CHEBI:30413"/>
    </cofactor>
</comment>
<keyword evidence="7" id="KW-1133">Transmembrane helix</keyword>
<dbReference type="InterPro" id="IPR050665">
    <property type="entry name" value="Cytochrome_P450_Monooxygen"/>
</dbReference>
<name>A0AAF0WLI0_DAUCS</name>
<evidence type="ECO:0000256" key="9">
    <source>
        <dbReference type="ARBA" id="ARBA00023004"/>
    </source>
</evidence>
<evidence type="ECO:0008006" key="14">
    <source>
        <dbReference type="Google" id="ProtNLM"/>
    </source>
</evidence>
<evidence type="ECO:0000256" key="7">
    <source>
        <dbReference type="ARBA" id="ARBA00022989"/>
    </source>
</evidence>
<dbReference type="Pfam" id="PF00067">
    <property type="entry name" value="p450"/>
    <property type="match status" value="1"/>
</dbReference>
<dbReference type="SUPFAM" id="SSF48264">
    <property type="entry name" value="Cytochrome P450"/>
    <property type="match status" value="1"/>
</dbReference>
<evidence type="ECO:0000256" key="1">
    <source>
        <dbReference type="ARBA" id="ARBA00001971"/>
    </source>
</evidence>
<dbReference type="EMBL" id="CP093345">
    <property type="protein sequence ID" value="WOG91789.1"/>
    <property type="molecule type" value="Genomic_DNA"/>
</dbReference>
<evidence type="ECO:0000256" key="2">
    <source>
        <dbReference type="ARBA" id="ARBA00004370"/>
    </source>
</evidence>
<keyword evidence="9" id="KW-0408">Iron</keyword>
<protein>
    <recommendedName>
        <fullName evidence="14">Cytochrome P450</fullName>
    </recommendedName>
</protein>
<evidence type="ECO:0000256" key="6">
    <source>
        <dbReference type="ARBA" id="ARBA00022723"/>
    </source>
</evidence>
<keyword evidence="13" id="KW-1185">Reference proteome</keyword>
<dbReference type="PANTHER" id="PTHR24282">
    <property type="entry name" value="CYTOCHROME P450 FAMILY MEMBER"/>
    <property type="match status" value="1"/>
</dbReference>
<keyword evidence="11" id="KW-0472">Membrane</keyword>
<reference evidence="12" key="2">
    <citation type="submission" date="2022-03" db="EMBL/GenBank/DDBJ databases">
        <title>Draft title - Genomic analysis of global carrot germplasm unveils the trajectory of domestication and the origin of high carotenoid orange carrot.</title>
        <authorList>
            <person name="Iorizzo M."/>
            <person name="Ellison S."/>
            <person name="Senalik D."/>
            <person name="Macko-Podgorni A."/>
            <person name="Grzebelus D."/>
            <person name="Bostan H."/>
            <person name="Rolling W."/>
            <person name="Curaba J."/>
            <person name="Simon P."/>
        </authorList>
    </citation>
    <scope>NUCLEOTIDE SEQUENCE</scope>
    <source>
        <tissue evidence="12">Leaf</tissue>
    </source>
</reference>
<dbReference type="GO" id="GO:0004497">
    <property type="term" value="F:monooxygenase activity"/>
    <property type="evidence" value="ECO:0007669"/>
    <property type="project" value="UniProtKB-KW"/>
</dbReference>
<organism evidence="12 13">
    <name type="scientific">Daucus carota subsp. sativus</name>
    <name type="common">Carrot</name>
    <dbReference type="NCBI Taxonomy" id="79200"/>
    <lineage>
        <taxon>Eukaryota</taxon>
        <taxon>Viridiplantae</taxon>
        <taxon>Streptophyta</taxon>
        <taxon>Embryophyta</taxon>
        <taxon>Tracheophyta</taxon>
        <taxon>Spermatophyta</taxon>
        <taxon>Magnoliopsida</taxon>
        <taxon>eudicotyledons</taxon>
        <taxon>Gunneridae</taxon>
        <taxon>Pentapetalae</taxon>
        <taxon>asterids</taxon>
        <taxon>campanulids</taxon>
        <taxon>Apiales</taxon>
        <taxon>Apiaceae</taxon>
        <taxon>Apioideae</taxon>
        <taxon>Scandiceae</taxon>
        <taxon>Daucinae</taxon>
        <taxon>Daucus</taxon>
        <taxon>Daucus sect. Daucus</taxon>
    </lineage>
</organism>
<gene>
    <name evidence="12" type="ORF">DCAR_0311041</name>
</gene>
<keyword evidence="6" id="KW-0479">Metal-binding</keyword>
<dbReference type="InterPro" id="IPR002402">
    <property type="entry name" value="Cyt_P450_E_grp-II"/>
</dbReference>
<dbReference type="Proteomes" id="UP000077755">
    <property type="component" value="Chromosome 3"/>
</dbReference>
<dbReference type="AlphaFoldDB" id="A0AAF0WLI0"/>
<proteinExistence type="inferred from homology"/>
<sequence>MAFTLSEIAVAILAVATTTVAWRVLNWVWFRPKNFEKHLKKQGFHGNSYRFLYGDTKEHMSMLMATRSEPIPISHDVPSRTTPFLCKLVREYGKRTFFWLGPVPRISIMNPEMMFVQGLPSTEGGKWTTHRRLLNPAFHAEKLKGMLPAFDLCCHEKTIKWMEMIGEERNSCEIDVWPSLQTLTGDVISRTAFGSSYQEGQKVFELQIEQADHTFKAMQSVYLPGSRYLPTKRNKRMKEIDKEVRFLLGGIIHKKMKAMKAGEDGTNDLLGILLEANSKELGQGNSNVGMSIDDVIEECKVLQVLGDDKADMNHLNHLKIVSTLLFI</sequence>
<keyword evidence="8" id="KW-0560">Oxidoreductase</keyword>
<accession>A0AAF0WLI0</accession>
<keyword evidence="5" id="KW-0812">Transmembrane</keyword>
<comment type="similarity">
    <text evidence="3">Belongs to the cytochrome P450 family.</text>
</comment>